<evidence type="ECO:0000256" key="6">
    <source>
        <dbReference type="ARBA" id="ARBA00023004"/>
    </source>
</evidence>
<evidence type="ECO:0000256" key="4">
    <source>
        <dbReference type="ARBA" id="ARBA00022964"/>
    </source>
</evidence>
<dbReference type="GO" id="GO:0006974">
    <property type="term" value="P:DNA damage response"/>
    <property type="evidence" value="ECO:0007669"/>
    <property type="project" value="TreeGrafter"/>
</dbReference>
<dbReference type="GO" id="GO:0031418">
    <property type="term" value="F:L-ascorbic acid binding"/>
    <property type="evidence" value="ECO:0007669"/>
    <property type="project" value="UniProtKB-KW"/>
</dbReference>
<keyword evidence="4 7" id="KW-0223">Dioxygenase</keyword>
<protein>
    <submittedName>
        <fullName evidence="9">PKHD-type hydroxylase</fullName>
        <ecNumber evidence="9">1.14.11.-</ecNumber>
    </submittedName>
</protein>
<comment type="cofactor">
    <cofactor evidence="1 7">
        <name>L-ascorbate</name>
        <dbReference type="ChEBI" id="CHEBI:38290"/>
    </cofactor>
</comment>
<dbReference type="GO" id="GO:0006879">
    <property type="term" value="P:intracellular iron ion homeostasis"/>
    <property type="evidence" value="ECO:0007669"/>
    <property type="project" value="TreeGrafter"/>
</dbReference>
<dbReference type="AlphaFoldDB" id="A0A7W6CE91"/>
<feature type="binding site" evidence="7">
    <location>
        <position position="98"/>
    </location>
    <ligand>
        <name>Fe cation</name>
        <dbReference type="ChEBI" id="CHEBI:24875"/>
    </ligand>
</feature>
<evidence type="ECO:0000256" key="2">
    <source>
        <dbReference type="ARBA" id="ARBA00022723"/>
    </source>
</evidence>
<dbReference type="NCBIfam" id="NF003974">
    <property type="entry name" value="PRK05467.1-3"/>
    <property type="match status" value="1"/>
</dbReference>
<reference evidence="9 10" key="1">
    <citation type="submission" date="2020-08" db="EMBL/GenBank/DDBJ databases">
        <title>Genomic Encyclopedia of Type Strains, Phase IV (KMG-IV): sequencing the most valuable type-strain genomes for metagenomic binning, comparative biology and taxonomic classification.</title>
        <authorList>
            <person name="Goeker M."/>
        </authorList>
    </citation>
    <scope>NUCLEOTIDE SEQUENCE [LARGE SCALE GENOMIC DNA]</scope>
    <source>
        <strain evidence="9 10">DSM 27057</strain>
    </source>
</reference>
<keyword evidence="6 7" id="KW-0408">Iron</keyword>
<dbReference type="EC" id="1.14.11.-" evidence="9"/>
<dbReference type="InterPro" id="IPR006620">
    <property type="entry name" value="Pro_4_hyd_alph"/>
</dbReference>
<dbReference type="GO" id="GO:0016706">
    <property type="term" value="F:2-oxoglutarate-dependent dioxygenase activity"/>
    <property type="evidence" value="ECO:0007669"/>
    <property type="project" value="UniProtKB-UniRule"/>
</dbReference>
<evidence type="ECO:0000256" key="3">
    <source>
        <dbReference type="ARBA" id="ARBA00022896"/>
    </source>
</evidence>
<dbReference type="HAMAP" id="MF_00657">
    <property type="entry name" value="Hydroxyl_YbiX"/>
    <property type="match status" value="1"/>
</dbReference>
<dbReference type="InterPro" id="IPR044862">
    <property type="entry name" value="Pro_4_hyd_alph_FE2OG_OXY"/>
</dbReference>
<evidence type="ECO:0000256" key="7">
    <source>
        <dbReference type="HAMAP-Rule" id="MF_00657"/>
    </source>
</evidence>
<keyword evidence="10" id="KW-1185">Reference proteome</keyword>
<keyword evidence="5 7" id="KW-0560">Oxidoreductase</keyword>
<dbReference type="RefSeq" id="WP_183624818.1">
    <property type="nucleotide sequence ID" value="NZ_JACIDX010000006.1"/>
</dbReference>
<dbReference type="EMBL" id="JACIDX010000006">
    <property type="protein sequence ID" value="MBB3954933.1"/>
    <property type="molecule type" value="Genomic_DNA"/>
</dbReference>
<keyword evidence="2 7" id="KW-0479">Metal-binding</keyword>
<feature type="binding site" evidence="7">
    <location>
        <position position="96"/>
    </location>
    <ligand>
        <name>Fe cation</name>
        <dbReference type="ChEBI" id="CHEBI:24875"/>
    </ligand>
</feature>
<feature type="binding site" evidence="7">
    <location>
        <position position="159"/>
    </location>
    <ligand>
        <name>Fe cation</name>
        <dbReference type="ChEBI" id="CHEBI:24875"/>
    </ligand>
</feature>
<dbReference type="PANTHER" id="PTHR41536:SF1">
    <property type="entry name" value="PKHD-TYPE HYDROXYLASE YBIX"/>
    <property type="match status" value="1"/>
</dbReference>
<feature type="binding site" evidence="7">
    <location>
        <position position="169"/>
    </location>
    <ligand>
        <name>2-oxoglutarate</name>
        <dbReference type="ChEBI" id="CHEBI:16810"/>
    </ligand>
</feature>
<dbReference type="NCBIfam" id="NF003975">
    <property type="entry name" value="PRK05467.1-4"/>
    <property type="match status" value="1"/>
</dbReference>
<accession>A0A7W6CE91</accession>
<comment type="cofactor">
    <cofactor evidence="7">
        <name>Fe(2+)</name>
        <dbReference type="ChEBI" id="CHEBI:29033"/>
    </cofactor>
    <text evidence="7">Binds 1 Fe(2+) ion per subunit.</text>
</comment>
<proteinExistence type="inferred from homology"/>
<evidence type="ECO:0000256" key="5">
    <source>
        <dbReference type="ARBA" id="ARBA00023002"/>
    </source>
</evidence>
<dbReference type="InterPro" id="IPR005123">
    <property type="entry name" value="Oxoglu/Fe-dep_dioxygenase_dom"/>
</dbReference>
<keyword evidence="3 7" id="KW-0847">Vitamin C</keyword>
<dbReference type="Pfam" id="PF18331">
    <property type="entry name" value="PKHD_C"/>
    <property type="match status" value="1"/>
</dbReference>
<evidence type="ECO:0000313" key="9">
    <source>
        <dbReference type="EMBL" id="MBB3954933.1"/>
    </source>
</evidence>
<dbReference type="SUPFAM" id="SSF51197">
    <property type="entry name" value="Clavaminate synthase-like"/>
    <property type="match status" value="1"/>
</dbReference>
<evidence type="ECO:0000256" key="1">
    <source>
        <dbReference type="ARBA" id="ARBA00001961"/>
    </source>
</evidence>
<sequence length="231" mass="25403">MLIVIEKLFAPGEIAALRERLLCAPWADGAATAGNRAVQVKQNLQVPMDDPVAKEIGQVILTRLGQNPQFLAAALPVTIHPPRFNLYRDGGHYGAHVDGALMRLPGEDRLLRTDLSATLFLNDPADYEGGELTIEGQFGGQSIKLPAGDMVLYSSSSLHKVTPVTRGMRIASFFWMQSAVPDEGARTMLYDLDRSIQGLSVQTPPGRGKDDADIDRLMQVYHNLLRRWAQI</sequence>
<dbReference type="GO" id="GO:0005506">
    <property type="term" value="F:iron ion binding"/>
    <property type="evidence" value="ECO:0007669"/>
    <property type="project" value="UniProtKB-UniRule"/>
</dbReference>
<comment type="caution">
    <text evidence="9">The sequence shown here is derived from an EMBL/GenBank/DDBJ whole genome shotgun (WGS) entry which is preliminary data.</text>
</comment>
<organism evidence="9 10">
    <name type="scientific">Novosphingobium sediminicola</name>
    <dbReference type="NCBI Taxonomy" id="563162"/>
    <lineage>
        <taxon>Bacteria</taxon>
        <taxon>Pseudomonadati</taxon>
        <taxon>Pseudomonadota</taxon>
        <taxon>Alphaproteobacteria</taxon>
        <taxon>Sphingomonadales</taxon>
        <taxon>Sphingomonadaceae</taxon>
        <taxon>Novosphingobium</taxon>
    </lineage>
</organism>
<dbReference type="InterPro" id="IPR023550">
    <property type="entry name" value="PKHD_hydroxylase"/>
</dbReference>
<dbReference type="InterPro" id="IPR041097">
    <property type="entry name" value="PKHD_C"/>
</dbReference>
<name>A0A7W6CE91_9SPHN</name>
<feature type="domain" description="Fe2OG dioxygenase" evidence="8">
    <location>
        <begin position="78"/>
        <end position="178"/>
    </location>
</feature>
<dbReference type="PROSITE" id="PS51471">
    <property type="entry name" value="FE2OG_OXY"/>
    <property type="match status" value="1"/>
</dbReference>
<gene>
    <name evidence="9" type="ORF">GGR38_001882</name>
</gene>
<evidence type="ECO:0000313" key="10">
    <source>
        <dbReference type="Proteomes" id="UP000548867"/>
    </source>
</evidence>
<dbReference type="Gene3D" id="2.60.120.620">
    <property type="entry name" value="q2cbj1_9rhob like domain"/>
    <property type="match status" value="1"/>
</dbReference>
<dbReference type="SMART" id="SM00702">
    <property type="entry name" value="P4Hc"/>
    <property type="match status" value="1"/>
</dbReference>
<dbReference type="Pfam" id="PF13640">
    <property type="entry name" value="2OG-FeII_Oxy_3"/>
    <property type="match status" value="1"/>
</dbReference>
<dbReference type="PANTHER" id="PTHR41536">
    <property type="entry name" value="PKHD-TYPE HYDROXYLASE YBIX"/>
    <property type="match status" value="1"/>
</dbReference>
<dbReference type="Proteomes" id="UP000548867">
    <property type="component" value="Unassembled WGS sequence"/>
</dbReference>
<evidence type="ECO:0000259" key="8">
    <source>
        <dbReference type="PROSITE" id="PS51471"/>
    </source>
</evidence>
<dbReference type="Gene3D" id="4.10.860.20">
    <property type="entry name" value="Rabenosyn, Rab binding domain"/>
    <property type="match status" value="1"/>
</dbReference>